<proteinExistence type="predicted"/>
<keyword evidence="2" id="KW-0238">DNA-binding</keyword>
<sequence>MDLSQSLADFHRAHLLPSANLPRRALDNHQFFVYSSEQTGPQLLPYQRRDFYKITLLTAGTGQLHYASRSLQVNQPALVFTNPLVPYAWEKEAGSQGALYCSFTNAFWQGGGGTNPALASLPLFQPGGDPVFLLESDQVASLAGIFQHLWDEAGTDYLHKVDVLRHYVQLLLHEARKLQPPTTYAAPTDGNGRITSLFLELLEQQFPLENPEQKLRLRTPQDYAAALAVHVNYLNRAVRHVTGRTTTALLAGRLVREAITLLHYSTWPVATISDALGFAYPTYFNTFYKKHTGHTPRQARQTLV</sequence>
<evidence type="ECO:0000256" key="1">
    <source>
        <dbReference type="ARBA" id="ARBA00023015"/>
    </source>
</evidence>
<dbReference type="RefSeq" id="WP_245127208.1">
    <property type="nucleotide sequence ID" value="NZ_CP095066.1"/>
</dbReference>
<reference evidence="5" key="1">
    <citation type="submission" date="2022-04" db="EMBL/GenBank/DDBJ databases">
        <title>Hymenobacter sp. isolated from the air.</title>
        <authorList>
            <person name="Won M."/>
            <person name="Lee C.-M."/>
            <person name="Woen H.-Y."/>
            <person name="Kwon S.-W."/>
        </authorList>
    </citation>
    <scope>NUCLEOTIDE SEQUENCE</scope>
    <source>
        <strain evidence="5">5420S-77</strain>
        <plasmid evidence="5">unnamed5</plasmid>
    </source>
</reference>
<keyword evidence="3" id="KW-0804">Transcription</keyword>
<evidence type="ECO:0000259" key="4">
    <source>
        <dbReference type="PROSITE" id="PS01124"/>
    </source>
</evidence>
<dbReference type="PANTHER" id="PTHR43280">
    <property type="entry name" value="ARAC-FAMILY TRANSCRIPTIONAL REGULATOR"/>
    <property type="match status" value="1"/>
</dbReference>
<feature type="domain" description="HTH araC/xylS-type" evidence="4">
    <location>
        <begin position="192"/>
        <end position="302"/>
    </location>
</feature>
<keyword evidence="1" id="KW-0805">Transcription regulation</keyword>
<dbReference type="EMBL" id="CP095066">
    <property type="protein sequence ID" value="UOQ69443.1"/>
    <property type="molecule type" value="Genomic_DNA"/>
</dbReference>
<dbReference type="Proteomes" id="UP000830401">
    <property type="component" value="Plasmid unnamed5"/>
</dbReference>
<dbReference type="InterPro" id="IPR009057">
    <property type="entry name" value="Homeodomain-like_sf"/>
</dbReference>
<keyword evidence="5" id="KW-0614">Plasmid</keyword>
<dbReference type="SUPFAM" id="SSF46689">
    <property type="entry name" value="Homeodomain-like"/>
    <property type="match status" value="1"/>
</dbReference>
<dbReference type="PROSITE" id="PS01124">
    <property type="entry name" value="HTH_ARAC_FAMILY_2"/>
    <property type="match status" value="1"/>
</dbReference>
<dbReference type="Pfam" id="PF12833">
    <property type="entry name" value="HTH_18"/>
    <property type="match status" value="1"/>
</dbReference>
<dbReference type="InterPro" id="IPR018060">
    <property type="entry name" value="HTH_AraC"/>
</dbReference>
<evidence type="ECO:0000256" key="2">
    <source>
        <dbReference type="ARBA" id="ARBA00023125"/>
    </source>
</evidence>
<protein>
    <submittedName>
        <fullName evidence="5">Helix-turn-helix domain-containing protein</fullName>
    </submittedName>
</protein>
<geneLocation type="plasmid" evidence="5 6">
    <name>unnamed5</name>
</geneLocation>
<evidence type="ECO:0000313" key="5">
    <source>
        <dbReference type="EMBL" id="UOQ69443.1"/>
    </source>
</evidence>
<organism evidence="5 6">
    <name type="scientific">Hymenobacter volaticus</name>
    <dbReference type="NCBI Taxonomy" id="2932254"/>
    <lineage>
        <taxon>Bacteria</taxon>
        <taxon>Pseudomonadati</taxon>
        <taxon>Bacteroidota</taxon>
        <taxon>Cytophagia</taxon>
        <taxon>Cytophagales</taxon>
        <taxon>Hymenobacteraceae</taxon>
        <taxon>Hymenobacter</taxon>
    </lineage>
</organism>
<name>A0ABY4GF32_9BACT</name>
<accession>A0ABY4GF32</accession>
<evidence type="ECO:0000256" key="3">
    <source>
        <dbReference type="ARBA" id="ARBA00023163"/>
    </source>
</evidence>
<dbReference type="SMART" id="SM00342">
    <property type="entry name" value="HTH_ARAC"/>
    <property type="match status" value="1"/>
</dbReference>
<keyword evidence="6" id="KW-1185">Reference proteome</keyword>
<evidence type="ECO:0000313" key="6">
    <source>
        <dbReference type="Proteomes" id="UP000830401"/>
    </source>
</evidence>
<gene>
    <name evidence="5" type="ORF">MUN86_28585</name>
</gene>
<dbReference type="PANTHER" id="PTHR43280:SF32">
    <property type="entry name" value="TRANSCRIPTIONAL REGULATORY PROTEIN"/>
    <property type="match status" value="1"/>
</dbReference>
<dbReference type="Gene3D" id="1.10.10.60">
    <property type="entry name" value="Homeodomain-like"/>
    <property type="match status" value="1"/>
</dbReference>